<feature type="compositionally biased region" description="Low complexity" evidence="1">
    <location>
        <begin position="49"/>
        <end position="63"/>
    </location>
</feature>
<evidence type="ECO:0000256" key="1">
    <source>
        <dbReference type="SAM" id="MobiDB-lite"/>
    </source>
</evidence>
<evidence type="ECO:0000313" key="3">
    <source>
        <dbReference type="Proteomes" id="UP000308133"/>
    </source>
</evidence>
<reference evidence="2 3" key="1">
    <citation type="submission" date="2018-02" db="EMBL/GenBank/DDBJ databases">
        <title>Draft genome sequences of Elsinoe sp., causing black scab on jojoba.</title>
        <authorList>
            <person name="Stodart B."/>
            <person name="Jeffress S."/>
            <person name="Ash G."/>
            <person name="Arun Chinnappa K."/>
        </authorList>
    </citation>
    <scope>NUCLEOTIDE SEQUENCE [LARGE SCALE GENOMIC DNA]</scope>
    <source>
        <strain evidence="2 3">Hillstone_2</strain>
    </source>
</reference>
<name>A0A4V6DV96_9PEZI</name>
<sequence length="208" mass="22183">MSSNRPFLSNFLAAFRAHSTSLPKAGPSLSTSTSTAPSATVWTATSTPYTTTASQQTQQVHSSPRTIDPRKVVASTTGQQSTSPGPLQPTTFSPPLQHNVTPLTHGPRRPSSPGVVSEKTSAEQRRTPGTTYNPSAAIGIPATSTATSRRRGSDSSSEGGFRDVASSRGQEKWYIGGRTAGGEERYYKLSMVRRERSADRLSADRLSL</sequence>
<dbReference type="Proteomes" id="UP000308133">
    <property type="component" value="Unassembled WGS sequence"/>
</dbReference>
<dbReference type="PANTHER" id="PTHR42095:SF1">
    <property type="entry name" value="YALI0C12166P"/>
    <property type="match status" value="1"/>
</dbReference>
<dbReference type="PANTHER" id="PTHR42095">
    <property type="entry name" value="YALI0C12166P"/>
    <property type="match status" value="1"/>
</dbReference>
<proteinExistence type="predicted"/>
<feature type="region of interest" description="Disordered" evidence="1">
    <location>
        <begin position="49"/>
        <end position="172"/>
    </location>
</feature>
<evidence type="ECO:0000313" key="2">
    <source>
        <dbReference type="EMBL" id="TKX27442.1"/>
    </source>
</evidence>
<protein>
    <submittedName>
        <fullName evidence="2">Uncharacterized protein</fullName>
    </submittedName>
</protein>
<accession>A0A4V6DV96</accession>
<dbReference type="EMBL" id="PTQR01000004">
    <property type="protein sequence ID" value="TKX27442.1"/>
    <property type="molecule type" value="Genomic_DNA"/>
</dbReference>
<comment type="caution">
    <text evidence="2">The sequence shown here is derived from an EMBL/GenBank/DDBJ whole genome shotgun (WGS) entry which is preliminary data.</text>
</comment>
<dbReference type="AlphaFoldDB" id="A0A4V6DV96"/>
<gene>
    <name evidence="2" type="ORF">C1H76_0279</name>
</gene>
<organism evidence="2 3">
    <name type="scientific">Elsinoe australis</name>
    <dbReference type="NCBI Taxonomy" id="40998"/>
    <lineage>
        <taxon>Eukaryota</taxon>
        <taxon>Fungi</taxon>
        <taxon>Dikarya</taxon>
        <taxon>Ascomycota</taxon>
        <taxon>Pezizomycotina</taxon>
        <taxon>Dothideomycetes</taxon>
        <taxon>Dothideomycetidae</taxon>
        <taxon>Myriangiales</taxon>
        <taxon>Elsinoaceae</taxon>
        <taxon>Elsinoe</taxon>
    </lineage>
</organism>
<feature type="compositionally biased region" description="Polar residues" evidence="1">
    <location>
        <begin position="74"/>
        <end position="102"/>
    </location>
</feature>